<evidence type="ECO:0000313" key="3">
    <source>
        <dbReference type="EMBL" id="UJF31910.1"/>
    </source>
</evidence>
<dbReference type="InterPro" id="IPR050417">
    <property type="entry name" value="Sugar_Epim/Isomerase"/>
</dbReference>
<dbReference type="EMBL" id="CP090978">
    <property type="protein sequence ID" value="UJF31910.1"/>
    <property type="molecule type" value="Genomic_DNA"/>
</dbReference>
<feature type="domain" description="Xylose isomerase-like TIM barrel" evidence="2">
    <location>
        <begin position="20"/>
        <end position="236"/>
    </location>
</feature>
<dbReference type="PANTHER" id="PTHR43489:SF3">
    <property type="entry name" value="XYLOSE ISOMERASE DOMAIN PROTEIN TIM BARREL"/>
    <property type="match status" value="1"/>
</dbReference>
<evidence type="ECO:0000259" key="2">
    <source>
        <dbReference type="Pfam" id="PF01261"/>
    </source>
</evidence>
<keyword evidence="1" id="KW-0413">Isomerase</keyword>
<dbReference type="InterPro" id="IPR036237">
    <property type="entry name" value="Xyl_isomerase-like_sf"/>
</dbReference>
<proteinExistence type="predicted"/>
<organism evidence="3 4">
    <name type="scientific">Paenibacillus hexagrammi</name>
    <dbReference type="NCBI Taxonomy" id="2908839"/>
    <lineage>
        <taxon>Bacteria</taxon>
        <taxon>Bacillati</taxon>
        <taxon>Bacillota</taxon>
        <taxon>Bacilli</taxon>
        <taxon>Bacillales</taxon>
        <taxon>Paenibacillaceae</taxon>
        <taxon>Paenibacillus</taxon>
    </lineage>
</organism>
<name>A0ABY3SEQ0_9BACL</name>
<gene>
    <name evidence="3" type="ORF">L0M14_19405</name>
</gene>
<protein>
    <submittedName>
        <fullName evidence="3">TIM barrel protein</fullName>
    </submittedName>
</protein>
<keyword evidence="4" id="KW-1185">Reference proteome</keyword>
<dbReference type="RefSeq" id="WP_235118255.1">
    <property type="nucleotide sequence ID" value="NZ_CP090978.1"/>
</dbReference>
<dbReference type="SUPFAM" id="SSF51658">
    <property type="entry name" value="Xylose isomerase-like"/>
    <property type="match status" value="1"/>
</dbReference>
<dbReference type="PANTHER" id="PTHR43489">
    <property type="entry name" value="ISOMERASE"/>
    <property type="match status" value="1"/>
</dbReference>
<dbReference type="Proteomes" id="UP001649230">
    <property type="component" value="Chromosome"/>
</dbReference>
<evidence type="ECO:0000313" key="4">
    <source>
        <dbReference type="Proteomes" id="UP001649230"/>
    </source>
</evidence>
<sequence>MKYSICIGAYPGKDAVYHLEKIKEHDLQGLELYQWWNLGDLRTFAAEQQRIGKGIIATCTKVFNLVDPAFREAYVEGLRETIAACRMLHISSIITQTGSELPGIPREVQREAMIETLKRCAPLLEEANIVLEIEPLNGLVDHPGHFLQRSDESAAVIEAVGSRHVKLVFDVYHQQITEGNVIRNLTAYKEHIHHYHIADNPGRNEPGTGELNYIPILKAIQQTGFDGYVGLECKYSMDTDVAIEQFKERIASNI</sequence>
<accession>A0ABY3SEQ0</accession>
<dbReference type="Gene3D" id="3.20.20.150">
    <property type="entry name" value="Divalent-metal-dependent TIM barrel enzymes"/>
    <property type="match status" value="1"/>
</dbReference>
<reference evidence="3 4" key="1">
    <citation type="journal article" date="2024" name="Int. J. Syst. Evol. Microbiol.">
        <title>Paenibacillus hexagrammi sp. nov., a novel bacterium isolated from the gut content of Hexagrammos agrammus.</title>
        <authorList>
            <person name="Jung H.K."/>
            <person name="Kim D.G."/>
            <person name="Zin H."/>
            <person name="Park J."/>
            <person name="Jung H."/>
            <person name="Kim Y.O."/>
            <person name="Kong H.J."/>
            <person name="Kim J.W."/>
            <person name="Kim Y.S."/>
        </authorList>
    </citation>
    <scope>NUCLEOTIDE SEQUENCE [LARGE SCALE GENOMIC DNA]</scope>
    <source>
        <strain evidence="3 4">YPD9-1</strain>
    </source>
</reference>
<dbReference type="Pfam" id="PF01261">
    <property type="entry name" value="AP_endonuc_2"/>
    <property type="match status" value="1"/>
</dbReference>
<dbReference type="InterPro" id="IPR013022">
    <property type="entry name" value="Xyl_isomerase-like_TIM-brl"/>
</dbReference>
<evidence type="ECO:0000256" key="1">
    <source>
        <dbReference type="ARBA" id="ARBA00023235"/>
    </source>
</evidence>